<keyword evidence="3" id="KW-1185">Reference proteome</keyword>
<gene>
    <name evidence="2" type="ORF">ColSpa_08323</name>
</gene>
<evidence type="ECO:0000313" key="3">
    <source>
        <dbReference type="Proteomes" id="UP001055115"/>
    </source>
</evidence>
<evidence type="ECO:0000313" key="2">
    <source>
        <dbReference type="EMBL" id="GKT48142.1"/>
    </source>
</evidence>
<dbReference type="Proteomes" id="UP001055115">
    <property type="component" value="Unassembled WGS sequence"/>
</dbReference>
<organism evidence="2 3">
    <name type="scientific">Colletotrichum spaethianum</name>
    <dbReference type="NCBI Taxonomy" id="700344"/>
    <lineage>
        <taxon>Eukaryota</taxon>
        <taxon>Fungi</taxon>
        <taxon>Dikarya</taxon>
        <taxon>Ascomycota</taxon>
        <taxon>Pezizomycotina</taxon>
        <taxon>Sordariomycetes</taxon>
        <taxon>Hypocreomycetidae</taxon>
        <taxon>Glomerellales</taxon>
        <taxon>Glomerellaceae</taxon>
        <taxon>Colletotrichum</taxon>
        <taxon>Colletotrichum spaethianum species complex</taxon>
    </lineage>
</organism>
<dbReference type="GeneID" id="73329125"/>
<dbReference type="RefSeq" id="XP_049130492.1">
    <property type="nucleotide sequence ID" value="XM_049274535.1"/>
</dbReference>
<proteinExistence type="predicted"/>
<feature type="compositionally biased region" description="Low complexity" evidence="1">
    <location>
        <begin position="127"/>
        <end position="142"/>
    </location>
</feature>
<dbReference type="EMBL" id="BQXU01000022">
    <property type="protein sequence ID" value="GKT48142.1"/>
    <property type="molecule type" value="Genomic_DNA"/>
</dbReference>
<comment type="caution">
    <text evidence="2">The sequence shown here is derived from an EMBL/GenBank/DDBJ whole genome shotgun (WGS) entry which is preliminary data.</text>
</comment>
<dbReference type="AlphaFoldDB" id="A0AA37P9J5"/>
<reference evidence="2 3" key="1">
    <citation type="submission" date="2022-03" db="EMBL/GenBank/DDBJ databases">
        <title>Genome data of Colletotrichum spp.</title>
        <authorList>
            <person name="Utami Y.D."/>
            <person name="Hiruma K."/>
        </authorList>
    </citation>
    <scope>NUCLEOTIDE SEQUENCE [LARGE SCALE GENOMIC DNA]</scope>
    <source>
        <strain evidence="2 3">MAFF 239500</strain>
    </source>
</reference>
<protein>
    <submittedName>
        <fullName evidence="2">Uncharacterized protein</fullName>
    </submittedName>
</protein>
<name>A0AA37P9J5_9PEZI</name>
<accession>A0AA37P9J5</accession>
<sequence>MSARISSEFAQPWSVAQLDTKFPELGMENQSEYVTARAQEAATQKLPKREGLLKKVVFSKKVIYMVIGLKIVEATRNVIQGKRENGRNCKARPRPSDWWDGHGWLTVWGGSIQISVKSFGKGLCFTSSPPLSSSPWSPRSPRGSGGRQGSVRVS</sequence>
<feature type="region of interest" description="Disordered" evidence="1">
    <location>
        <begin position="127"/>
        <end position="154"/>
    </location>
</feature>
<evidence type="ECO:0000256" key="1">
    <source>
        <dbReference type="SAM" id="MobiDB-lite"/>
    </source>
</evidence>